<dbReference type="EMBL" id="BROD01000001">
    <property type="protein sequence ID" value="GKX68031.1"/>
    <property type="molecule type" value="Genomic_DNA"/>
</dbReference>
<evidence type="ECO:0000313" key="1">
    <source>
        <dbReference type="EMBL" id="GKX68031.1"/>
    </source>
</evidence>
<reference evidence="1" key="1">
    <citation type="journal article" date="2025" name="Int. J. Syst. Evol. Microbiol.">
        <title>Inconstantimicrobium mannanitabidum sp. nov., a novel member of the family Clostridiaceae isolated from anoxic soil under the treatment of reductive soil disinfestation.</title>
        <authorList>
            <person name="Ueki A."/>
            <person name="Tonouchi A."/>
            <person name="Honma S."/>
            <person name="Kaku N."/>
            <person name="Ueki K."/>
        </authorList>
    </citation>
    <scope>NUCLEOTIDE SEQUENCE</scope>
    <source>
        <strain evidence="1">TW13</strain>
    </source>
</reference>
<dbReference type="Proteomes" id="UP001058074">
    <property type="component" value="Unassembled WGS sequence"/>
</dbReference>
<sequence length="435" mass="47518">MKEKKKSKLIIQMLLLIIGSITIAVGIASFVTYTVAVSTVKEATGLKGLFITETIVIIILLSLVTVSINLFLTRNVKHIAQLAKRMAEGDLSSNNDVTATLEKVAQKDNDFARLIKDINHTRDNMINTIKGINQSSEDVYKSSSDLNSVTQQFSISAENISNSMTEISNGSVKQAEELTVIVTALENFGKHLDDITKDFKNISELSSGVEDESNKSKVSIKQVVDVFNNLIDNFKEFEHKVQATMENVKQVNDIINLINDISEQTNLLALNAAIEAASAGEAGRGFAVVAEEVRRLAEQSKEASSNIKNIGNGILENATQMKNQSETMHTEIKDQSAILRESLGIFDNINNSIKDVTPKIESISKSVVGIDKEKNLILEKVETVSGISEEIAASTEEITASTQELNASAQEMAASAETLDSMADELKKQVNVFKF</sequence>
<evidence type="ECO:0000313" key="2">
    <source>
        <dbReference type="Proteomes" id="UP001058074"/>
    </source>
</evidence>
<accession>A0ACB5RG36</accession>
<name>A0ACB5RG36_9CLOT</name>
<gene>
    <name evidence="1" type="ORF">rsdtw13_32890</name>
</gene>
<organism evidence="1 2">
    <name type="scientific">Inconstantimicrobium mannanitabidum</name>
    <dbReference type="NCBI Taxonomy" id="1604901"/>
    <lineage>
        <taxon>Bacteria</taxon>
        <taxon>Bacillati</taxon>
        <taxon>Bacillota</taxon>
        <taxon>Clostridia</taxon>
        <taxon>Eubacteriales</taxon>
        <taxon>Clostridiaceae</taxon>
        <taxon>Inconstantimicrobium</taxon>
    </lineage>
</organism>
<comment type="caution">
    <text evidence="1">The sequence shown here is derived from an EMBL/GenBank/DDBJ whole genome shotgun (WGS) entry which is preliminary data.</text>
</comment>
<proteinExistence type="predicted"/>
<keyword evidence="2" id="KW-1185">Reference proteome</keyword>
<protein>
    <submittedName>
        <fullName evidence="1">Uncharacterized protein</fullName>
    </submittedName>
</protein>